<reference evidence="4" key="1">
    <citation type="submission" date="2016-10" db="EMBL/GenBank/DDBJ databases">
        <authorList>
            <person name="Varghese N."/>
            <person name="Submissions S."/>
        </authorList>
    </citation>
    <scope>NUCLEOTIDE SEQUENCE [LARGE SCALE GENOMIC DNA]</scope>
    <source>
        <strain evidence="4">DSM 20524</strain>
    </source>
</reference>
<feature type="region of interest" description="Disordered" evidence="1">
    <location>
        <begin position="1"/>
        <end position="35"/>
    </location>
</feature>
<feature type="region of interest" description="Disordered" evidence="1">
    <location>
        <begin position="1198"/>
        <end position="1217"/>
    </location>
</feature>
<feature type="domain" description="DUF6531" evidence="2">
    <location>
        <begin position="48"/>
        <end position="120"/>
    </location>
</feature>
<dbReference type="Pfam" id="PF20148">
    <property type="entry name" value="DUF6531"/>
    <property type="match status" value="1"/>
</dbReference>
<feature type="compositionally biased region" description="Polar residues" evidence="1">
    <location>
        <begin position="979"/>
        <end position="992"/>
    </location>
</feature>
<evidence type="ECO:0000259" key="2">
    <source>
        <dbReference type="Pfam" id="PF20148"/>
    </source>
</evidence>
<dbReference type="InterPro" id="IPR045351">
    <property type="entry name" value="DUF6531"/>
</dbReference>
<sequence length="1486" mass="159156">MKNAVKGESAAKAAKVDPKPGSPAVKNQDLGDEAYNSVTKGDRACTGGEPIDMASGAMVNFAHDIRIDGVLPLVVDRNAHTSHQLGRALGPRWVSTMDIHIEVLSDEVLMVTGDGAILTFPPAPVDGSEVRGDGRGWLLSYGDGTYRVRSIAQGVTYHFRVYDTTGEVTTPPGAVVDTPPSVGQSMIGSGITPCSVAETFEVGVEIGISALVHHTGHRIDYTYDNATGVMTSMVRSDGTRLDITWDHVVERVASIWVSNPDTHPEDAPLRLVSYEYDPRGNLIRVINSHAGVLRYHYDDHDRPCGWTDRNGASYFYRFDDQGRVSSQVGTGGMFPNILYWAEDTGEDAPAGGRVCVLIETAGVFPDDPLTIGDGVVDKYLNRLETLPLYTALCDGGLDAAGLTGRGRTGARDNKPWTVDPAWLYDEVLGDIRPTVYRSTISGDVWRIITPEGGIEDREYNEYHQITAVTDSAGAVTRTTYNADGVAVSVTYPDGTTTHVEPGSWGVPVRVIGRDGHATEYEVDAFGLTTAVTHPTGARTRMDYEIRSSGAVLATTVDPDGLTTTIECDNAGRQVAVTDPAGRRTSMVRDVRGLVTESMDSDGNTTRIDYTPEGWPTRITHPDGACVTATYDGEGNQLTLTNEVGATTRTEYTVFDKPIASTDATGAVTRLVYNTQMQPVALTNADGNTWSYEYDLDGQVTRETDYNGIVTDTTVTADGLISQVTTPAGTTTLTRTVLGLTDTSVDGSGTTQYSYDELGRVTTIVNPATTISYTRDEYGRITEETVTLASGESTTHSVEFTPTGLVAAGHLTLPGADMFTTTYKRNGVGEITTSTITRTRGGVELPTPVADLTYGRGSRGERNRMTMGSLVRRFTHDTRGRMVSDHTGVLDTTPHGGSTSGGGVASSGGGVTGGLRGVAGREFTWRADTTLTGITDRLRGATMFDVDALGRVTGVSRDATRTGASTGFYTDAHADRSEGVSRQATVSSRSGISSHHPDFGEQPVSESYGFSPAGVLTRIATPAFAQEGSSAQATTPHPRPKHQTGAGAGRNSGAGRSAGGGDVEVEFTGTMPTRVGRTTYAYDQAGRVIQTVTKRVSLKPLVHRFYYATGAQPIGFSSSDEPGVGYRYLYDGLGRRVAKERVDTTTGEVLARSVFAHVGDHLVAEQATLGENRGAGYVWAHDPATGETIGQITLTGTHASTKGGYGDNHQSPPLPGGSAADWDQDQVDAVFYAMTCDLAGAPQELIHPDTGDIVGSSTQTLYGRRTWRGEQSSPLLFAGQYHDHESGWAYNRFRYYHPHAGVYNAQDPLGLSPRIASAQGYVDHAAFWVDVFGLESCKDSFAPSYESKPLETTPETQMEAYRSNGGHHVPLKSAYSTPGDGLSAKYGAPAVSEDTLAAAYNHGKHPDQHLTGGQVHREISAQQNKIFNSATDRTLTWDNVKQHDVQAHINAGIPEATASAWADEGITYLRAQGIEKPTRWPWATKNT</sequence>
<feature type="region of interest" description="Disordered" evidence="1">
    <location>
        <begin position="974"/>
        <end position="1002"/>
    </location>
</feature>
<dbReference type="RefSeq" id="WP_092255767.1">
    <property type="nucleotide sequence ID" value="NZ_CP047199.1"/>
</dbReference>
<dbReference type="STRING" id="1121357.SAMN05661109_00503"/>
<dbReference type="InterPro" id="IPR022385">
    <property type="entry name" value="Rhs_assc_core"/>
</dbReference>
<dbReference type="EMBL" id="FOGQ01000002">
    <property type="protein sequence ID" value="SER59019.1"/>
    <property type="molecule type" value="Genomic_DNA"/>
</dbReference>
<dbReference type="InterPro" id="IPR050708">
    <property type="entry name" value="T6SS_VgrG/RHS"/>
</dbReference>
<dbReference type="Gene3D" id="2.180.10.10">
    <property type="entry name" value="RHS repeat-associated core"/>
    <property type="match status" value="4"/>
</dbReference>
<feature type="region of interest" description="Disordered" evidence="1">
    <location>
        <begin position="1024"/>
        <end position="1065"/>
    </location>
</feature>
<proteinExistence type="predicted"/>
<dbReference type="InterPro" id="IPR006530">
    <property type="entry name" value="YD"/>
</dbReference>
<organism evidence="3 4">
    <name type="scientific">Corynebacterium cystitidis DSM 20524</name>
    <dbReference type="NCBI Taxonomy" id="1121357"/>
    <lineage>
        <taxon>Bacteria</taxon>
        <taxon>Bacillati</taxon>
        <taxon>Actinomycetota</taxon>
        <taxon>Actinomycetes</taxon>
        <taxon>Mycobacteriales</taxon>
        <taxon>Corynebacteriaceae</taxon>
        <taxon>Corynebacterium</taxon>
    </lineage>
</organism>
<evidence type="ECO:0000313" key="4">
    <source>
        <dbReference type="Proteomes" id="UP000198929"/>
    </source>
</evidence>
<feature type="region of interest" description="Disordered" evidence="1">
    <location>
        <begin position="887"/>
        <end position="909"/>
    </location>
</feature>
<feature type="compositionally biased region" description="Gly residues" evidence="1">
    <location>
        <begin position="897"/>
        <end position="909"/>
    </location>
</feature>
<accession>A0A1H9QGQ1</accession>
<feature type="compositionally biased region" description="Gly residues" evidence="1">
    <location>
        <begin position="1045"/>
        <end position="1061"/>
    </location>
</feature>
<protein>
    <submittedName>
        <fullName evidence="3">RHS repeat-associated core domain-containing protein</fullName>
    </submittedName>
</protein>
<dbReference type="Proteomes" id="UP000198929">
    <property type="component" value="Unassembled WGS sequence"/>
</dbReference>
<dbReference type="PANTHER" id="PTHR32305:SF15">
    <property type="entry name" value="PROTEIN RHSA-RELATED"/>
    <property type="match status" value="1"/>
</dbReference>
<dbReference type="Pfam" id="PF05593">
    <property type="entry name" value="RHS_repeat"/>
    <property type="match status" value="1"/>
</dbReference>
<evidence type="ECO:0000256" key="1">
    <source>
        <dbReference type="SAM" id="MobiDB-lite"/>
    </source>
</evidence>
<gene>
    <name evidence="3" type="ORF">SAMN05661109_00503</name>
</gene>
<dbReference type="NCBIfam" id="TIGR03696">
    <property type="entry name" value="Rhs_assc_core"/>
    <property type="match status" value="1"/>
</dbReference>
<keyword evidence="4" id="KW-1185">Reference proteome</keyword>
<dbReference type="PANTHER" id="PTHR32305">
    <property type="match status" value="1"/>
</dbReference>
<evidence type="ECO:0000313" key="3">
    <source>
        <dbReference type="EMBL" id="SER59019.1"/>
    </source>
</evidence>
<dbReference type="InterPro" id="IPR031325">
    <property type="entry name" value="RHS_repeat"/>
</dbReference>
<name>A0A1H9QGQ1_9CORY</name>
<dbReference type="NCBIfam" id="TIGR01643">
    <property type="entry name" value="YD_repeat_2x"/>
    <property type="match status" value="5"/>
</dbReference>